<dbReference type="InterPro" id="IPR016187">
    <property type="entry name" value="CTDL_fold"/>
</dbReference>
<dbReference type="InterPro" id="IPR001304">
    <property type="entry name" value="C-type_lectin-like"/>
</dbReference>
<dbReference type="AlphaFoldDB" id="A0A498NEK4"/>
<proteinExistence type="evidence at protein level"/>
<evidence type="ECO:0000313" key="4">
    <source>
        <dbReference type="Proteomes" id="UP000290572"/>
    </source>
</evidence>
<keyword evidence="3" id="KW-0430">Lectin</keyword>
<dbReference type="PROSITE" id="PS50041">
    <property type="entry name" value="C_TYPE_LECTIN_2"/>
    <property type="match status" value="2"/>
</dbReference>
<feature type="domain" description="C-type lectin" evidence="2">
    <location>
        <begin position="90"/>
        <end position="183"/>
    </location>
</feature>
<dbReference type="InterPro" id="IPR016186">
    <property type="entry name" value="C-type_lectin-like/link_sf"/>
</dbReference>
<comment type="caution">
    <text evidence="3">The sequence shown here is derived from an EMBL/GenBank/DDBJ whole genome shotgun (WGS) entry which is preliminary data.</text>
</comment>
<protein>
    <submittedName>
        <fullName evidence="3">Galactose-specific lectin nattectin-like protein</fullName>
    </submittedName>
</protein>
<dbReference type="EMBL" id="QBIY01011822">
    <property type="protein sequence ID" value="RXN28935.1"/>
    <property type="molecule type" value="Genomic_DNA"/>
</dbReference>
<evidence type="ECO:0000256" key="1">
    <source>
        <dbReference type="ARBA" id="ARBA00023157"/>
    </source>
</evidence>
<dbReference type="InterPro" id="IPR050111">
    <property type="entry name" value="C-type_lectin/snaclec_domain"/>
</dbReference>
<dbReference type="STRING" id="84645.A0A498NEK4"/>
<sequence length="295" mass="32871">MMVAMKDSGCGLMELRLTLPTLPLDNLTTIRLYHGNAEKSSASFHCVLHGECTSFIMAMLRSLLLLFIVFSMGNAQVNLSRKCPYGWINFGVRCFKFFSSTVHWVTAEKNCQSLGANLASIHSKIEQEFLLSLLPSSSTRCWIGTHDGNHEGQWLWTDGTPYDFAYFGPGQPDNLGEENCGELNFTDSEGNQLKTKKNCQSLGANLASVHSIIEHDFLLSLLPSSSTRCWIGIHDGNHEGQWLWTDGTPYDLAYFGPGQPDNLDEENCGELNLTANRWNDADCLTSLPYLCVQNL</sequence>
<gene>
    <name evidence="3" type="ORF">ROHU_018664</name>
</gene>
<dbReference type="GO" id="GO:0030246">
    <property type="term" value="F:carbohydrate binding"/>
    <property type="evidence" value="ECO:0007669"/>
    <property type="project" value="UniProtKB-KW"/>
</dbReference>
<organism evidence="3 4">
    <name type="scientific">Labeo rohita</name>
    <name type="common">Indian major carp</name>
    <name type="synonym">Cyprinus rohita</name>
    <dbReference type="NCBI Taxonomy" id="84645"/>
    <lineage>
        <taxon>Eukaryota</taxon>
        <taxon>Metazoa</taxon>
        <taxon>Chordata</taxon>
        <taxon>Craniata</taxon>
        <taxon>Vertebrata</taxon>
        <taxon>Euteleostomi</taxon>
        <taxon>Actinopterygii</taxon>
        <taxon>Neopterygii</taxon>
        <taxon>Teleostei</taxon>
        <taxon>Ostariophysi</taxon>
        <taxon>Cypriniformes</taxon>
        <taxon>Cyprinidae</taxon>
        <taxon>Labeoninae</taxon>
        <taxon>Labeonini</taxon>
        <taxon>Labeo</taxon>
    </lineage>
</organism>
<evidence type="ECO:0000259" key="2">
    <source>
        <dbReference type="PROSITE" id="PS50041"/>
    </source>
</evidence>
<evidence type="ECO:0000313" key="3">
    <source>
        <dbReference type="EMBL" id="RXN28935.1"/>
    </source>
</evidence>
<name>A0A498NEK4_LABRO</name>
<keyword evidence="1" id="KW-1015">Disulfide bond</keyword>
<dbReference type="CDD" id="cd00037">
    <property type="entry name" value="CLECT"/>
    <property type="match status" value="1"/>
</dbReference>
<dbReference type="Proteomes" id="UP000290572">
    <property type="component" value="Unassembled WGS sequence"/>
</dbReference>
<dbReference type="SUPFAM" id="SSF56436">
    <property type="entry name" value="C-type lectin-like"/>
    <property type="match status" value="2"/>
</dbReference>
<dbReference type="SMART" id="SM00034">
    <property type="entry name" value="CLECT"/>
    <property type="match status" value="2"/>
</dbReference>
<keyword evidence="5" id="KW-1267">Proteomics identification</keyword>
<evidence type="ECO:0007829" key="5">
    <source>
        <dbReference type="PeptideAtlas" id="A0A498NEK4"/>
    </source>
</evidence>
<keyword evidence="4" id="KW-1185">Reference proteome</keyword>
<dbReference type="PROSITE" id="PS00615">
    <property type="entry name" value="C_TYPE_LECTIN_1"/>
    <property type="match status" value="1"/>
</dbReference>
<dbReference type="Gene3D" id="3.10.100.10">
    <property type="entry name" value="Mannose-Binding Protein A, subunit A"/>
    <property type="match status" value="2"/>
</dbReference>
<accession>A0A498NEK4</accession>
<dbReference type="Pfam" id="PF00059">
    <property type="entry name" value="Lectin_C"/>
    <property type="match status" value="2"/>
</dbReference>
<feature type="domain" description="C-type lectin" evidence="2">
    <location>
        <begin position="199"/>
        <end position="292"/>
    </location>
</feature>
<dbReference type="InterPro" id="IPR018378">
    <property type="entry name" value="C-type_lectin_CS"/>
</dbReference>
<dbReference type="PANTHER" id="PTHR22803">
    <property type="entry name" value="MANNOSE, PHOSPHOLIPASE, LECTIN RECEPTOR RELATED"/>
    <property type="match status" value="1"/>
</dbReference>
<reference evidence="3 4" key="1">
    <citation type="submission" date="2018-03" db="EMBL/GenBank/DDBJ databases">
        <title>Draft genome sequence of Rohu Carp (Labeo rohita).</title>
        <authorList>
            <person name="Das P."/>
            <person name="Kushwaha B."/>
            <person name="Joshi C.G."/>
            <person name="Kumar D."/>
            <person name="Nagpure N.S."/>
            <person name="Sahoo L."/>
            <person name="Das S.P."/>
            <person name="Bit A."/>
            <person name="Patnaik S."/>
            <person name="Meher P.K."/>
            <person name="Jayasankar P."/>
            <person name="Koringa P.G."/>
            <person name="Patel N.V."/>
            <person name="Hinsu A.T."/>
            <person name="Kumar R."/>
            <person name="Pandey M."/>
            <person name="Agarwal S."/>
            <person name="Srivastava S."/>
            <person name="Singh M."/>
            <person name="Iquebal M.A."/>
            <person name="Jaiswal S."/>
            <person name="Angadi U.B."/>
            <person name="Kumar N."/>
            <person name="Raza M."/>
            <person name="Shah T.M."/>
            <person name="Rai A."/>
            <person name="Jena J.K."/>
        </authorList>
    </citation>
    <scope>NUCLEOTIDE SEQUENCE [LARGE SCALE GENOMIC DNA]</scope>
    <source>
        <strain evidence="3">DASCIFA01</strain>
        <tissue evidence="3">Testis</tissue>
    </source>
</reference>